<evidence type="ECO:0000313" key="15">
    <source>
        <dbReference type="Proteomes" id="UP000054172"/>
    </source>
</evidence>
<dbReference type="Proteomes" id="UP000054172">
    <property type="component" value="Unassembled WGS sequence"/>
</dbReference>
<keyword evidence="6 12" id="KW-0347">Helicase</keyword>
<dbReference type="EC" id="5.6.2.3" evidence="11 12"/>
<proteinExistence type="inferred from homology"/>
<dbReference type="Pfam" id="PF00772">
    <property type="entry name" value="DnaB"/>
    <property type="match status" value="1"/>
</dbReference>
<comment type="caution">
    <text evidence="14">The sequence shown here is derived from an EMBL/GenBank/DDBJ whole genome shotgun (WGS) entry which is preliminary data.</text>
</comment>
<dbReference type="PANTHER" id="PTHR30153">
    <property type="entry name" value="REPLICATIVE DNA HELICASE DNAB"/>
    <property type="match status" value="1"/>
</dbReference>
<evidence type="ECO:0000256" key="11">
    <source>
        <dbReference type="NCBIfam" id="TIGR00665"/>
    </source>
</evidence>
<evidence type="ECO:0000259" key="13">
    <source>
        <dbReference type="PROSITE" id="PS51199"/>
    </source>
</evidence>
<dbReference type="GO" id="GO:0003677">
    <property type="term" value="F:DNA binding"/>
    <property type="evidence" value="ECO:0007669"/>
    <property type="project" value="UniProtKB-UniRule"/>
</dbReference>
<evidence type="ECO:0000256" key="8">
    <source>
        <dbReference type="ARBA" id="ARBA00023125"/>
    </source>
</evidence>
<dbReference type="EMBL" id="LIIK01000053">
    <property type="protein sequence ID" value="KQM08243.1"/>
    <property type="molecule type" value="Genomic_DNA"/>
</dbReference>
<dbReference type="SMART" id="SM00382">
    <property type="entry name" value="AAA"/>
    <property type="match status" value="1"/>
</dbReference>
<organism evidence="14 15">
    <name type="scientific">Candidatus [Bacteroides] periocalifornicus</name>
    <dbReference type="NCBI Taxonomy" id="1702214"/>
    <lineage>
        <taxon>Bacteria</taxon>
        <taxon>Pseudomonadati</taxon>
        <taxon>Bacteroidota</taxon>
    </lineage>
</organism>
<evidence type="ECO:0000256" key="4">
    <source>
        <dbReference type="ARBA" id="ARBA00022741"/>
    </source>
</evidence>
<evidence type="ECO:0000256" key="9">
    <source>
        <dbReference type="ARBA" id="ARBA00023235"/>
    </source>
</evidence>
<sequence length="511" mass="56503">MGAKMPPCAPDIERAVLGALMLQRDLALDLHEFLKPEHFYDPNNQAVYQAITELILRNQAVDLLTVRQQLTDMELLEQVGGAPYLASLTGMVASGVHAVEHAKIVIQKYLQRELIRLCAEVQANAYDGQADVDDLIEEAEQRVFELHEFGAKKESESAELVLKRVMENIEKAKELDQGLSGLPTGFDNLDEMTQGWQKGDLIIIAARPSMGKTAFVLTMARNMALKHKASIAFFSLEMPNEQLLMRLLVAESKLDSKMVRAGKLRDDEWVRLSDAVNTLAGMRIRFDDTQALGIGELRSKARRLKSKYGVDLIIIDYLQLMTAPYNKQGNREQEVNKISNSLKALAKELDIPIVALAQMNRASESRTEKFKRPILSDLRESGAIEQDADIVAFIHRPEYYGIPTYNDGTSTAGMAELIIRKNRNGETGTLFLQFVPHLTQFNDIGDRKDHYQEAGEDTLDTPGAGGFATLQSKANTYTAPALGAGGISLSSLGNPNGAGHFPVSGEDDNPF</sequence>
<dbReference type="STRING" id="1702214.AL399_08460"/>
<protein>
    <recommendedName>
        <fullName evidence="11 12">Replicative DNA helicase</fullName>
        <ecNumber evidence="11 12">5.6.2.3</ecNumber>
    </recommendedName>
</protein>
<dbReference type="AlphaFoldDB" id="A0A0Q4AWM7"/>
<comment type="catalytic activity">
    <reaction evidence="10 12">
        <text>ATP + H2O = ADP + phosphate + H(+)</text>
        <dbReference type="Rhea" id="RHEA:13065"/>
        <dbReference type="ChEBI" id="CHEBI:15377"/>
        <dbReference type="ChEBI" id="CHEBI:15378"/>
        <dbReference type="ChEBI" id="CHEBI:30616"/>
        <dbReference type="ChEBI" id="CHEBI:43474"/>
        <dbReference type="ChEBI" id="CHEBI:456216"/>
        <dbReference type="EC" id="5.6.2.3"/>
    </reaction>
</comment>
<dbReference type="GO" id="GO:0006269">
    <property type="term" value="P:DNA replication, synthesis of primer"/>
    <property type="evidence" value="ECO:0007669"/>
    <property type="project" value="UniProtKB-UniRule"/>
</dbReference>
<evidence type="ECO:0000256" key="1">
    <source>
        <dbReference type="ARBA" id="ARBA00008428"/>
    </source>
</evidence>
<dbReference type="CDD" id="cd00984">
    <property type="entry name" value="DnaB_C"/>
    <property type="match status" value="1"/>
</dbReference>
<dbReference type="GO" id="GO:0016887">
    <property type="term" value="F:ATP hydrolysis activity"/>
    <property type="evidence" value="ECO:0007669"/>
    <property type="project" value="RHEA"/>
</dbReference>
<dbReference type="GO" id="GO:0005524">
    <property type="term" value="F:ATP binding"/>
    <property type="evidence" value="ECO:0007669"/>
    <property type="project" value="UniProtKB-UniRule"/>
</dbReference>
<gene>
    <name evidence="14" type="ORF">AL399_08460</name>
</gene>
<evidence type="ECO:0000256" key="6">
    <source>
        <dbReference type="ARBA" id="ARBA00022806"/>
    </source>
</evidence>
<dbReference type="GO" id="GO:0043139">
    <property type="term" value="F:5'-3' DNA helicase activity"/>
    <property type="evidence" value="ECO:0007669"/>
    <property type="project" value="UniProtKB-EC"/>
</dbReference>
<dbReference type="PATRIC" id="fig|1702214.3.peg.1793"/>
<dbReference type="InterPro" id="IPR027417">
    <property type="entry name" value="P-loop_NTPase"/>
</dbReference>
<keyword evidence="15" id="KW-1185">Reference proteome</keyword>
<keyword evidence="3 12" id="KW-0235">DNA replication</keyword>
<dbReference type="NCBIfam" id="TIGR00665">
    <property type="entry name" value="DnaB"/>
    <property type="match status" value="1"/>
</dbReference>
<dbReference type="SUPFAM" id="SSF52540">
    <property type="entry name" value="P-loop containing nucleoside triphosphate hydrolases"/>
    <property type="match status" value="1"/>
</dbReference>
<dbReference type="Gene3D" id="3.40.50.300">
    <property type="entry name" value="P-loop containing nucleotide triphosphate hydrolases"/>
    <property type="match status" value="1"/>
</dbReference>
<evidence type="ECO:0000256" key="10">
    <source>
        <dbReference type="ARBA" id="ARBA00048954"/>
    </source>
</evidence>
<dbReference type="Pfam" id="PF03796">
    <property type="entry name" value="DnaB_C"/>
    <property type="match status" value="1"/>
</dbReference>
<dbReference type="InterPro" id="IPR003593">
    <property type="entry name" value="AAA+_ATPase"/>
</dbReference>
<keyword evidence="8 12" id="KW-0238">DNA-binding</keyword>
<dbReference type="InterPro" id="IPR007692">
    <property type="entry name" value="DNA_helicase_DnaB"/>
</dbReference>
<dbReference type="InterPro" id="IPR007693">
    <property type="entry name" value="DNA_helicase_DnaB-like_N"/>
</dbReference>
<keyword evidence="2 12" id="KW-0639">Primosome</keyword>
<dbReference type="InterPro" id="IPR007694">
    <property type="entry name" value="DNA_helicase_DnaB-like_C"/>
</dbReference>
<evidence type="ECO:0000256" key="12">
    <source>
        <dbReference type="RuleBase" id="RU362085"/>
    </source>
</evidence>
<evidence type="ECO:0000256" key="5">
    <source>
        <dbReference type="ARBA" id="ARBA00022801"/>
    </source>
</evidence>
<dbReference type="PANTHER" id="PTHR30153:SF2">
    <property type="entry name" value="REPLICATIVE DNA HELICASE"/>
    <property type="match status" value="1"/>
</dbReference>
<dbReference type="Gene3D" id="1.10.860.10">
    <property type="entry name" value="DNAb Helicase, Chain A"/>
    <property type="match status" value="1"/>
</dbReference>
<keyword evidence="4 12" id="KW-0547">Nucleotide-binding</keyword>
<dbReference type="InterPro" id="IPR016136">
    <property type="entry name" value="DNA_helicase_N/primase_C"/>
</dbReference>
<dbReference type="InterPro" id="IPR036185">
    <property type="entry name" value="DNA_heli_DnaB-like_N_sf"/>
</dbReference>
<evidence type="ECO:0000256" key="7">
    <source>
        <dbReference type="ARBA" id="ARBA00022840"/>
    </source>
</evidence>
<keyword evidence="5 12" id="KW-0378">Hydrolase</keyword>
<feature type="domain" description="SF4 helicase" evidence="13">
    <location>
        <begin position="175"/>
        <end position="448"/>
    </location>
</feature>
<evidence type="ECO:0000256" key="3">
    <source>
        <dbReference type="ARBA" id="ARBA00022705"/>
    </source>
</evidence>
<comment type="similarity">
    <text evidence="1 12">Belongs to the helicase family. DnaB subfamily.</text>
</comment>
<reference evidence="14" key="1">
    <citation type="submission" date="2015-08" db="EMBL/GenBank/DDBJ databases">
        <title>Candidatus Bacteriodes Periocalifornicus.</title>
        <authorList>
            <person name="McLean J.S."/>
            <person name="Kelley S."/>
        </authorList>
    </citation>
    <scope>NUCLEOTIDE SEQUENCE [LARGE SCALE GENOMIC DNA]</scope>
    <source>
        <strain evidence="14">12B</strain>
    </source>
</reference>
<evidence type="ECO:0000256" key="2">
    <source>
        <dbReference type="ARBA" id="ARBA00022515"/>
    </source>
</evidence>
<keyword evidence="7 12" id="KW-0067">ATP-binding</keyword>
<name>A0A0Q4AWM7_9BACT</name>
<dbReference type="PROSITE" id="PS51199">
    <property type="entry name" value="SF4_HELICASE"/>
    <property type="match status" value="1"/>
</dbReference>
<comment type="function">
    <text evidence="12">The main replicative DNA helicase, it participates in initiation and elongation during chromosome replication. Travels ahead of the DNA replisome, separating dsDNA into templates for DNA synthesis. A processive ATP-dependent 5'-3' DNA helicase it has DNA-dependent ATPase activity.</text>
</comment>
<keyword evidence="9" id="KW-0413">Isomerase</keyword>
<evidence type="ECO:0000313" key="14">
    <source>
        <dbReference type="EMBL" id="KQM08243.1"/>
    </source>
</evidence>
<dbReference type="GO" id="GO:1990077">
    <property type="term" value="C:primosome complex"/>
    <property type="evidence" value="ECO:0007669"/>
    <property type="project" value="UniProtKB-UniRule"/>
</dbReference>
<accession>A0A0Q4AWM7</accession>
<dbReference type="SUPFAM" id="SSF48024">
    <property type="entry name" value="N-terminal domain of DnaB helicase"/>
    <property type="match status" value="1"/>
</dbReference>
<dbReference type="GO" id="GO:0005829">
    <property type="term" value="C:cytosol"/>
    <property type="evidence" value="ECO:0007669"/>
    <property type="project" value="TreeGrafter"/>
</dbReference>